<evidence type="ECO:0000313" key="2">
    <source>
        <dbReference type="Proteomes" id="UP000236161"/>
    </source>
</evidence>
<name>A0A2I0ARH6_9ASPA</name>
<dbReference type="EMBL" id="KZ451955">
    <property type="protein sequence ID" value="PKA58155.1"/>
    <property type="molecule type" value="Genomic_DNA"/>
</dbReference>
<organism evidence="1 2">
    <name type="scientific">Apostasia shenzhenica</name>
    <dbReference type="NCBI Taxonomy" id="1088818"/>
    <lineage>
        <taxon>Eukaryota</taxon>
        <taxon>Viridiplantae</taxon>
        <taxon>Streptophyta</taxon>
        <taxon>Embryophyta</taxon>
        <taxon>Tracheophyta</taxon>
        <taxon>Spermatophyta</taxon>
        <taxon>Magnoliopsida</taxon>
        <taxon>Liliopsida</taxon>
        <taxon>Asparagales</taxon>
        <taxon>Orchidaceae</taxon>
        <taxon>Apostasioideae</taxon>
        <taxon>Apostasia</taxon>
    </lineage>
</organism>
<protein>
    <submittedName>
        <fullName evidence="1">Uncharacterized protein</fullName>
    </submittedName>
</protein>
<proteinExistence type="predicted"/>
<evidence type="ECO:0000313" key="1">
    <source>
        <dbReference type="EMBL" id="PKA58155.1"/>
    </source>
</evidence>
<keyword evidence="2" id="KW-1185">Reference proteome</keyword>
<accession>A0A2I0ARH6</accession>
<sequence length="209" mass="22708">MLANLTDLVTSLTTQQAMILRQTQPVCATLLPPPPLPPATAASDPLSQVAAAPVPFPPVAESLSPAAVVPTLLYTPELPPLSRLVLPSLSGNVSLIRKYTRTKVLPHRSLHVHFLSLPACLQLFLISSLDRTPSSQVLRPSNMDLMPSLVRLTAMLISPTPSFKRRFLRTSGHRALKPTEVLLTLTSIFRGSKLLSDITISMRPPNVTF</sequence>
<gene>
    <name evidence="1" type="ORF">AXF42_Ash012878</name>
</gene>
<reference evidence="1 2" key="1">
    <citation type="journal article" date="2017" name="Nature">
        <title>The Apostasia genome and the evolution of orchids.</title>
        <authorList>
            <person name="Zhang G.Q."/>
            <person name="Liu K.W."/>
            <person name="Li Z."/>
            <person name="Lohaus R."/>
            <person name="Hsiao Y.Y."/>
            <person name="Niu S.C."/>
            <person name="Wang J.Y."/>
            <person name="Lin Y.C."/>
            <person name="Xu Q."/>
            <person name="Chen L.J."/>
            <person name="Yoshida K."/>
            <person name="Fujiwara S."/>
            <person name="Wang Z.W."/>
            <person name="Zhang Y.Q."/>
            <person name="Mitsuda N."/>
            <person name="Wang M."/>
            <person name="Liu G.H."/>
            <person name="Pecoraro L."/>
            <person name="Huang H.X."/>
            <person name="Xiao X.J."/>
            <person name="Lin M."/>
            <person name="Wu X.Y."/>
            <person name="Wu W.L."/>
            <person name="Chen Y.Y."/>
            <person name="Chang S.B."/>
            <person name="Sakamoto S."/>
            <person name="Ohme-Takagi M."/>
            <person name="Yagi M."/>
            <person name="Zeng S.J."/>
            <person name="Shen C.Y."/>
            <person name="Yeh C.M."/>
            <person name="Luo Y.B."/>
            <person name="Tsai W.C."/>
            <person name="Van de Peer Y."/>
            <person name="Liu Z.J."/>
        </authorList>
    </citation>
    <scope>NUCLEOTIDE SEQUENCE [LARGE SCALE GENOMIC DNA]</scope>
    <source>
        <strain evidence="2">cv. Shenzhen</strain>
        <tissue evidence="1">Stem</tissue>
    </source>
</reference>
<dbReference type="AlphaFoldDB" id="A0A2I0ARH6"/>
<dbReference type="Proteomes" id="UP000236161">
    <property type="component" value="Unassembled WGS sequence"/>
</dbReference>